<evidence type="ECO:0000313" key="1">
    <source>
        <dbReference type="EMBL" id="KAJ0175944.1"/>
    </source>
</evidence>
<organism evidence="1 2">
    <name type="scientific">Dendrolimus kikuchii</name>
    <dbReference type="NCBI Taxonomy" id="765133"/>
    <lineage>
        <taxon>Eukaryota</taxon>
        <taxon>Metazoa</taxon>
        <taxon>Ecdysozoa</taxon>
        <taxon>Arthropoda</taxon>
        <taxon>Hexapoda</taxon>
        <taxon>Insecta</taxon>
        <taxon>Pterygota</taxon>
        <taxon>Neoptera</taxon>
        <taxon>Endopterygota</taxon>
        <taxon>Lepidoptera</taxon>
        <taxon>Glossata</taxon>
        <taxon>Ditrysia</taxon>
        <taxon>Bombycoidea</taxon>
        <taxon>Lasiocampidae</taxon>
        <taxon>Dendrolimus</taxon>
    </lineage>
</organism>
<dbReference type="EMBL" id="CM034400">
    <property type="protein sequence ID" value="KAJ0175944.1"/>
    <property type="molecule type" value="Genomic_DNA"/>
</dbReference>
<dbReference type="Proteomes" id="UP000824533">
    <property type="component" value="Linkage Group LG14"/>
</dbReference>
<proteinExistence type="predicted"/>
<name>A0ACC1CWS1_9NEOP</name>
<evidence type="ECO:0000313" key="2">
    <source>
        <dbReference type="Proteomes" id="UP000824533"/>
    </source>
</evidence>
<sequence>MAEERVAKRVFFSELEEGKRNHGGPLLRYKDVLKRHMKRCNIEPSRWESLAAQRPEWRRMVNSQVREFEVQRIDWDESAPNDVTFQFQHIFEDLPLLSALRLPRTICTSKDSTYTLHGFADASESGYAAAVYLHETNITGQVHVRLLVSKSKVAPIKTRQTIPKLELSAAHLTSLLISRVSFYFLKMYKITL</sequence>
<reference evidence="1 2" key="1">
    <citation type="journal article" date="2021" name="Front. Genet.">
        <title>Chromosome-Level Genome Assembly Reveals Significant Gene Expansion in the Toll and IMD Signaling Pathways of Dendrolimus kikuchii.</title>
        <authorList>
            <person name="Zhou J."/>
            <person name="Wu P."/>
            <person name="Xiong Z."/>
            <person name="Liu N."/>
            <person name="Zhao N."/>
            <person name="Ji M."/>
            <person name="Qiu Y."/>
            <person name="Yang B."/>
        </authorList>
    </citation>
    <scope>NUCLEOTIDE SEQUENCE [LARGE SCALE GENOMIC DNA]</scope>
    <source>
        <strain evidence="1">Ann1</strain>
    </source>
</reference>
<comment type="caution">
    <text evidence="1">The sequence shown here is derived from an EMBL/GenBank/DDBJ whole genome shotgun (WGS) entry which is preliminary data.</text>
</comment>
<keyword evidence="2" id="KW-1185">Reference proteome</keyword>
<gene>
    <name evidence="1" type="ORF">K1T71_008118</name>
</gene>
<accession>A0ACC1CWS1</accession>
<protein>
    <submittedName>
        <fullName evidence="1">Uncharacterized protein</fullName>
    </submittedName>
</protein>